<protein>
    <submittedName>
        <fullName evidence="3">NAD(P)H:quinone oxidoreductase</fullName>
    </submittedName>
</protein>
<dbReference type="PANTHER" id="PTHR30546">
    <property type="entry name" value="FLAVODOXIN-RELATED PROTEIN WRBA-RELATED"/>
    <property type="match status" value="1"/>
</dbReference>
<dbReference type="InterPro" id="IPR029039">
    <property type="entry name" value="Flavoprotein-like_sf"/>
</dbReference>
<accession>A0ABN1XHF9</accession>
<comment type="caution">
    <text evidence="3">The sequence shown here is derived from an EMBL/GenBank/DDBJ whole genome shotgun (WGS) entry which is preliminary data.</text>
</comment>
<dbReference type="InterPro" id="IPR008254">
    <property type="entry name" value="Flavodoxin/NO_synth"/>
</dbReference>
<reference evidence="3 4" key="1">
    <citation type="journal article" date="2019" name="Int. J. Syst. Evol. Microbiol.">
        <title>The Global Catalogue of Microorganisms (GCM) 10K type strain sequencing project: providing services to taxonomists for standard genome sequencing and annotation.</title>
        <authorList>
            <consortium name="The Broad Institute Genomics Platform"/>
            <consortium name="The Broad Institute Genome Sequencing Center for Infectious Disease"/>
            <person name="Wu L."/>
            <person name="Ma J."/>
        </authorList>
    </citation>
    <scope>NUCLEOTIDE SEQUENCE [LARGE SCALE GENOMIC DNA]</scope>
    <source>
        <strain evidence="3 4">JCM 11896</strain>
    </source>
</reference>
<keyword evidence="4" id="KW-1185">Reference proteome</keyword>
<dbReference type="NCBIfam" id="TIGR01755">
    <property type="entry name" value="flav_wrbA"/>
    <property type="match status" value="1"/>
</dbReference>
<comment type="similarity">
    <text evidence="1">Belongs to the WrbA family.</text>
</comment>
<dbReference type="InterPro" id="IPR005025">
    <property type="entry name" value="FMN_Rdtase-like_dom"/>
</dbReference>
<dbReference type="Gene3D" id="3.40.50.360">
    <property type="match status" value="1"/>
</dbReference>
<dbReference type="PROSITE" id="PS50902">
    <property type="entry name" value="FLAVODOXIN_LIKE"/>
    <property type="match status" value="1"/>
</dbReference>
<dbReference type="NCBIfam" id="NF002999">
    <property type="entry name" value="PRK03767.1"/>
    <property type="match status" value="1"/>
</dbReference>
<proteinExistence type="inferred from homology"/>
<dbReference type="PANTHER" id="PTHR30546:SF23">
    <property type="entry name" value="FLAVOPROTEIN-LIKE PROTEIN YCP4-RELATED"/>
    <property type="match status" value="1"/>
</dbReference>
<sequence>MEAVKIAIVYYSATGNVHNLATAYAQGAANAGAEVRVRRVSELAPEEAIAANPAWIRHRDTTAGLPVASHDDIRWADGIAFGTPTRFGNVSSQLKQFLDSMGGLWTGGELAGKTYSGFTSASTLHGGHESTLLALYNSFYHFGGFVVSPGYTDPVQFVLGNPYGPSHTCGSPTEAALEDVDASAAARYAGNRLATVTATLLAGAALRATTPAGV</sequence>
<dbReference type="Pfam" id="PF03358">
    <property type="entry name" value="FMN_red"/>
    <property type="match status" value="1"/>
</dbReference>
<organism evidence="3 4">
    <name type="scientific">Pseudonocardia kongjuensis</name>
    <dbReference type="NCBI Taxonomy" id="102227"/>
    <lineage>
        <taxon>Bacteria</taxon>
        <taxon>Bacillati</taxon>
        <taxon>Actinomycetota</taxon>
        <taxon>Actinomycetes</taxon>
        <taxon>Pseudonocardiales</taxon>
        <taxon>Pseudonocardiaceae</taxon>
        <taxon>Pseudonocardia</taxon>
    </lineage>
</organism>
<evidence type="ECO:0000259" key="2">
    <source>
        <dbReference type="PROSITE" id="PS50902"/>
    </source>
</evidence>
<dbReference type="Proteomes" id="UP001501414">
    <property type="component" value="Unassembled WGS sequence"/>
</dbReference>
<feature type="domain" description="Flavodoxin-like" evidence="2">
    <location>
        <begin position="6"/>
        <end position="188"/>
    </location>
</feature>
<evidence type="ECO:0000256" key="1">
    <source>
        <dbReference type="ARBA" id="ARBA00006961"/>
    </source>
</evidence>
<evidence type="ECO:0000313" key="3">
    <source>
        <dbReference type="EMBL" id="GAA1380943.1"/>
    </source>
</evidence>
<name>A0ABN1XHF9_9PSEU</name>
<dbReference type="SUPFAM" id="SSF52218">
    <property type="entry name" value="Flavoproteins"/>
    <property type="match status" value="1"/>
</dbReference>
<dbReference type="InterPro" id="IPR010089">
    <property type="entry name" value="Flavoprotein_WrbA-like"/>
</dbReference>
<gene>
    <name evidence="3" type="primary">wrbA</name>
    <name evidence="3" type="ORF">GCM10009613_06110</name>
</gene>
<dbReference type="EMBL" id="BAAAJK010000002">
    <property type="protein sequence ID" value="GAA1380943.1"/>
    <property type="molecule type" value="Genomic_DNA"/>
</dbReference>
<evidence type="ECO:0000313" key="4">
    <source>
        <dbReference type="Proteomes" id="UP001501414"/>
    </source>
</evidence>